<keyword evidence="3" id="KW-1185">Reference proteome</keyword>
<evidence type="ECO:0000313" key="3">
    <source>
        <dbReference type="Proteomes" id="UP001150538"/>
    </source>
</evidence>
<feature type="signal peptide" evidence="1">
    <location>
        <begin position="1"/>
        <end position="26"/>
    </location>
</feature>
<keyword evidence="1" id="KW-0732">Signal</keyword>
<evidence type="ECO:0000256" key="1">
    <source>
        <dbReference type="SAM" id="SignalP"/>
    </source>
</evidence>
<dbReference type="EMBL" id="JANBPU010000063">
    <property type="protein sequence ID" value="KAJ1917721.1"/>
    <property type="molecule type" value="Genomic_DNA"/>
</dbReference>
<comment type="caution">
    <text evidence="2">The sequence shown here is derived from an EMBL/GenBank/DDBJ whole genome shotgun (WGS) entry which is preliminary data.</text>
</comment>
<feature type="chain" id="PRO_5040786371" evidence="1">
    <location>
        <begin position="27"/>
        <end position="104"/>
    </location>
</feature>
<dbReference type="OrthoDB" id="5548684at2759"/>
<proteinExistence type="predicted"/>
<protein>
    <submittedName>
        <fullName evidence="2">Uncharacterized protein</fullName>
    </submittedName>
</protein>
<gene>
    <name evidence="2" type="ORF">H4219_003032</name>
</gene>
<organism evidence="2 3">
    <name type="scientific">Mycoemilia scoparia</name>
    <dbReference type="NCBI Taxonomy" id="417184"/>
    <lineage>
        <taxon>Eukaryota</taxon>
        <taxon>Fungi</taxon>
        <taxon>Fungi incertae sedis</taxon>
        <taxon>Zoopagomycota</taxon>
        <taxon>Kickxellomycotina</taxon>
        <taxon>Kickxellomycetes</taxon>
        <taxon>Kickxellales</taxon>
        <taxon>Kickxellaceae</taxon>
        <taxon>Mycoemilia</taxon>
    </lineage>
</organism>
<accession>A0A9W7ZVZ3</accession>
<evidence type="ECO:0000313" key="2">
    <source>
        <dbReference type="EMBL" id="KAJ1917721.1"/>
    </source>
</evidence>
<dbReference type="AlphaFoldDB" id="A0A9W7ZVZ3"/>
<sequence length="104" mass="10838">MFGFTAKSLAVVAVSALAFTSSVVTALPQSGSSAKSPADIVKGLTPEQQSAIASFFNYDHNTTYKNKDQCVKAHGERFPYLGSGDCFLVGSCTCLDDGSIGCVC</sequence>
<dbReference type="Proteomes" id="UP001150538">
    <property type="component" value="Unassembled WGS sequence"/>
</dbReference>
<name>A0A9W7ZVZ3_9FUNG</name>
<reference evidence="2" key="1">
    <citation type="submission" date="2022-07" db="EMBL/GenBank/DDBJ databases">
        <title>Phylogenomic reconstructions and comparative analyses of Kickxellomycotina fungi.</title>
        <authorList>
            <person name="Reynolds N.K."/>
            <person name="Stajich J.E."/>
            <person name="Barry K."/>
            <person name="Grigoriev I.V."/>
            <person name="Crous P."/>
            <person name="Smith M.E."/>
        </authorList>
    </citation>
    <scope>NUCLEOTIDE SEQUENCE</scope>
    <source>
        <strain evidence="2">NBRC 100468</strain>
    </source>
</reference>